<dbReference type="PROSITE" id="PS50234">
    <property type="entry name" value="VWFA"/>
    <property type="match status" value="1"/>
</dbReference>
<dbReference type="InterPro" id="IPR002035">
    <property type="entry name" value="VWF_A"/>
</dbReference>
<feature type="domain" description="VWFA" evidence="1">
    <location>
        <begin position="72"/>
        <end position="263"/>
    </location>
</feature>
<gene>
    <name evidence="2" type="ORF">EJO69_07800</name>
</gene>
<accession>A0A3S8Z9Z5</accession>
<dbReference type="PANTHER" id="PTHR10579">
    <property type="entry name" value="CALCIUM-ACTIVATED CHLORIDE CHANNEL REGULATOR"/>
    <property type="match status" value="1"/>
</dbReference>
<dbReference type="PANTHER" id="PTHR10579:SF43">
    <property type="entry name" value="ZINC FINGER (C3HC4-TYPE RING FINGER) FAMILY PROTEIN"/>
    <property type="match status" value="1"/>
</dbReference>
<dbReference type="SUPFAM" id="SSF53300">
    <property type="entry name" value="vWA-like"/>
    <property type="match status" value="1"/>
</dbReference>
<dbReference type="OrthoDB" id="9814325at2"/>
<sequence length="332" mass="35632">MAVPAMRLMMLWPWPVTLAVTVLLGALCVAGWRRSKDTATLLRRGLMVAAVAALGLTPASQISAEERVSNADLFFVVDLTGSMAAEDYNGTEQRLDGVKADMRDIIDANPGARYSVIAFSSTATEQLPLTTDSRAALAWLETARRESTNFSEGSSLARPAPVLEDALTRAAENNPQNVRIVLVFSDGEDTADSDAEDSADYGAMAGLVDDGFVFGYGTEAGGRMLSSSWGTEDRGRYIQDPETGTDAISRIDEDNLRALADQLGLDYVHRDAPGGAGELVAEIPVDLLAADGREDSGRLNPILWPIGLVLLGLVGWELWHLTPQIAALRRAR</sequence>
<dbReference type="EMBL" id="CP034438">
    <property type="protein sequence ID" value="AZN30216.1"/>
    <property type="molecule type" value="Genomic_DNA"/>
</dbReference>
<proteinExistence type="predicted"/>
<dbReference type="AlphaFoldDB" id="A0A3S8Z9Z5"/>
<evidence type="ECO:0000313" key="2">
    <source>
        <dbReference type="EMBL" id="AZN30216.1"/>
    </source>
</evidence>
<protein>
    <submittedName>
        <fullName evidence="2">VWA domain-containing protein</fullName>
    </submittedName>
</protein>
<name>A0A3S8Z9Z5_9ACTO</name>
<evidence type="ECO:0000313" key="3">
    <source>
        <dbReference type="Proteomes" id="UP000270021"/>
    </source>
</evidence>
<dbReference type="Proteomes" id="UP000270021">
    <property type="component" value="Chromosome"/>
</dbReference>
<dbReference type="Pfam" id="PF13519">
    <property type="entry name" value="VWA_2"/>
    <property type="match status" value="1"/>
</dbReference>
<dbReference type="InterPro" id="IPR051266">
    <property type="entry name" value="CLCR"/>
</dbReference>
<evidence type="ECO:0000259" key="1">
    <source>
        <dbReference type="PROSITE" id="PS50234"/>
    </source>
</evidence>
<dbReference type="InterPro" id="IPR036465">
    <property type="entry name" value="vWFA_dom_sf"/>
</dbReference>
<organism evidence="2 3">
    <name type="scientific">Flaviflexus salsibiostraticola</name>
    <dbReference type="NCBI Taxonomy" id="1282737"/>
    <lineage>
        <taxon>Bacteria</taxon>
        <taxon>Bacillati</taxon>
        <taxon>Actinomycetota</taxon>
        <taxon>Actinomycetes</taxon>
        <taxon>Actinomycetales</taxon>
        <taxon>Actinomycetaceae</taxon>
        <taxon>Flaviflexus</taxon>
    </lineage>
</organism>
<dbReference type="SMART" id="SM00327">
    <property type="entry name" value="VWA"/>
    <property type="match status" value="1"/>
</dbReference>
<dbReference type="CDD" id="cd00198">
    <property type="entry name" value="vWFA"/>
    <property type="match status" value="1"/>
</dbReference>
<keyword evidence="3" id="KW-1185">Reference proteome</keyword>
<reference evidence="2 3" key="1">
    <citation type="submission" date="2018-12" db="EMBL/GenBank/DDBJ databases">
        <title>Complete genome sequence of Flaviflexus salsibiostraticola KCTC 33148.</title>
        <authorList>
            <person name="Bae J.-W."/>
        </authorList>
    </citation>
    <scope>NUCLEOTIDE SEQUENCE [LARGE SCALE GENOMIC DNA]</scope>
    <source>
        <strain evidence="2 3">KCTC 33148</strain>
    </source>
</reference>
<dbReference type="Gene3D" id="3.40.50.410">
    <property type="entry name" value="von Willebrand factor, type A domain"/>
    <property type="match status" value="1"/>
</dbReference>
<dbReference type="KEGG" id="fsl:EJO69_07800"/>